<keyword evidence="14" id="KW-1185">Reference proteome</keyword>
<dbReference type="Pfam" id="PF01926">
    <property type="entry name" value="MMR_HSR1"/>
    <property type="match status" value="1"/>
</dbReference>
<keyword evidence="9 10" id="KW-0131">Cell cycle</keyword>
<dbReference type="InterPro" id="IPR027417">
    <property type="entry name" value="P-loop_NTPase"/>
</dbReference>
<evidence type="ECO:0000313" key="13">
    <source>
        <dbReference type="EMBL" id="MBC9783020.1"/>
    </source>
</evidence>
<comment type="caution">
    <text evidence="13">The sequence shown here is derived from an EMBL/GenBank/DDBJ whole genome shotgun (WGS) entry which is preliminary data.</text>
</comment>
<evidence type="ECO:0000313" key="14">
    <source>
        <dbReference type="Proteomes" id="UP000617402"/>
    </source>
</evidence>
<evidence type="ECO:0000256" key="7">
    <source>
        <dbReference type="ARBA" id="ARBA00023134"/>
    </source>
</evidence>
<comment type="cofactor">
    <cofactor evidence="1">
        <name>Mg(2+)</name>
        <dbReference type="ChEBI" id="CHEBI:18420"/>
    </cofactor>
</comment>
<dbReference type="InterPro" id="IPR030393">
    <property type="entry name" value="G_ENGB_dom"/>
</dbReference>
<keyword evidence="3 10" id="KW-0132">Cell division</keyword>
<accession>A0ABR7SWU6</accession>
<comment type="similarity">
    <text evidence="2 10">Belongs to the TRAFAC class TrmE-Era-EngA-EngB-Septin-like GTPase superfamily. EngB GTPase family.</text>
</comment>
<name>A0ABR7SWU6_HELCL</name>
<organism evidence="13 14">
    <name type="scientific">Heliobacterium chlorum</name>
    <dbReference type="NCBI Taxonomy" id="2698"/>
    <lineage>
        <taxon>Bacteria</taxon>
        <taxon>Bacillati</taxon>
        <taxon>Bacillota</taxon>
        <taxon>Clostridia</taxon>
        <taxon>Eubacteriales</taxon>
        <taxon>Heliobacteriaceae</taxon>
        <taxon>Heliobacterium</taxon>
    </lineage>
</organism>
<protein>
    <recommendedName>
        <fullName evidence="10">Probable GTP-binding protein EngB</fullName>
    </recommendedName>
</protein>
<proteinExistence type="inferred from homology"/>
<dbReference type="PANTHER" id="PTHR11649:SF13">
    <property type="entry name" value="ENGB-TYPE G DOMAIN-CONTAINING PROTEIN"/>
    <property type="match status" value="1"/>
</dbReference>
<dbReference type="NCBIfam" id="TIGR03598">
    <property type="entry name" value="GTPase_YsxC"/>
    <property type="match status" value="1"/>
</dbReference>
<evidence type="ECO:0000256" key="9">
    <source>
        <dbReference type="ARBA" id="ARBA00023306"/>
    </source>
</evidence>
<keyword evidence="6" id="KW-0460">Magnesium</keyword>
<evidence type="ECO:0000256" key="11">
    <source>
        <dbReference type="SAM" id="MobiDB-lite"/>
    </source>
</evidence>
<keyword evidence="8 10" id="KW-0717">Septation</keyword>
<evidence type="ECO:0000256" key="2">
    <source>
        <dbReference type="ARBA" id="ARBA00009638"/>
    </source>
</evidence>
<dbReference type="EMBL" id="JACVHF010000001">
    <property type="protein sequence ID" value="MBC9783020.1"/>
    <property type="molecule type" value="Genomic_DNA"/>
</dbReference>
<dbReference type="Gene3D" id="3.40.50.300">
    <property type="entry name" value="P-loop containing nucleotide triphosphate hydrolases"/>
    <property type="match status" value="1"/>
</dbReference>
<gene>
    <name evidence="10" type="primary">engB</name>
    <name evidence="13" type="ORF">H1S01_00690</name>
</gene>
<evidence type="ECO:0000256" key="1">
    <source>
        <dbReference type="ARBA" id="ARBA00001946"/>
    </source>
</evidence>
<evidence type="ECO:0000259" key="12">
    <source>
        <dbReference type="PROSITE" id="PS51706"/>
    </source>
</evidence>
<evidence type="ECO:0000256" key="3">
    <source>
        <dbReference type="ARBA" id="ARBA00022618"/>
    </source>
</evidence>
<dbReference type="InterPro" id="IPR006073">
    <property type="entry name" value="GTP-bd"/>
</dbReference>
<dbReference type="CDD" id="cd01876">
    <property type="entry name" value="YihA_EngB"/>
    <property type="match status" value="1"/>
</dbReference>
<feature type="compositionally biased region" description="Low complexity" evidence="11">
    <location>
        <begin position="12"/>
        <end position="27"/>
    </location>
</feature>
<feature type="domain" description="EngB-type G" evidence="12">
    <location>
        <begin position="67"/>
        <end position="240"/>
    </location>
</feature>
<dbReference type="Proteomes" id="UP000617402">
    <property type="component" value="Unassembled WGS sequence"/>
</dbReference>
<dbReference type="PROSITE" id="PS51706">
    <property type="entry name" value="G_ENGB"/>
    <property type="match status" value="1"/>
</dbReference>
<reference evidence="13 14" key="1">
    <citation type="submission" date="2020-07" db="EMBL/GenBank/DDBJ databases">
        <title>Draft whole-genome sequence of Heliobacterium chlorum DSM 3682, type strain.</title>
        <authorList>
            <person name="Kyndt J.A."/>
            <person name="Meyer T.E."/>
            <person name="Imhoff J.F."/>
        </authorList>
    </citation>
    <scope>NUCLEOTIDE SEQUENCE [LARGE SCALE GENOMIC DNA]</scope>
    <source>
        <strain evidence="13 14">DSM 3682</strain>
    </source>
</reference>
<dbReference type="SUPFAM" id="SSF52540">
    <property type="entry name" value="P-loop containing nucleoside triphosphate hydrolases"/>
    <property type="match status" value="1"/>
</dbReference>
<evidence type="ECO:0000256" key="6">
    <source>
        <dbReference type="ARBA" id="ARBA00022842"/>
    </source>
</evidence>
<evidence type="ECO:0000256" key="5">
    <source>
        <dbReference type="ARBA" id="ARBA00022741"/>
    </source>
</evidence>
<evidence type="ECO:0000256" key="4">
    <source>
        <dbReference type="ARBA" id="ARBA00022723"/>
    </source>
</evidence>
<keyword evidence="5 10" id="KW-0547">Nucleotide-binding</keyword>
<dbReference type="InterPro" id="IPR019987">
    <property type="entry name" value="GTP-bd_ribosome_bio_YsxC"/>
</dbReference>
<keyword evidence="7 10" id="KW-0342">GTP-binding</keyword>
<evidence type="ECO:0000256" key="10">
    <source>
        <dbReference type="HAMAP-Rule" id="MF_00321"/>
    </source>
</evidence>
<dbReference type="RefSeq" id="WP_188038208.1">
    <property type="nucleotide sequence ID" value="NZ_JACVHF010000001.1"/>
</dbReference>
<dbReference type="PANTHER" id="PTHR11649">
    <property type="entry name" value="MSS1/TRME-RELATED GTP-BINDING PROTEIN"/>
    <property type="match status" value="1"/>
</dbReference>
<evidence type="ECO:0000256" key="8">
    <source>
        <dbReference type="ARBA" id="ARBA00023210"/>
    </source>
</evidence>
<dbReference type="HAMAP" id="MF_00321">
    <property type="entry name" value="GTPase_EngB"/>
    <property type="match status" value="1"/>
</dbReference>
<feature type="region of interest" description="Disordered" evidence="11">
    <location>
        <begin position="1"/>
        <end position="46"/>
    </location>
</feature>
<comment type="function">
    <text evidence="10">Necessary for normal cell division and for the maintenance of normal septation.</text>
</comment>
<keyword evidence="4" id="KW-0479">Metal-binding</keyword>
<sequence>MSDSNQRDGLSADEPNAAESNAAEPNATKPNTGEPNTAEPKAPEPLKIKEAEFIISAVKPEQYPVDNLPEVAMAGRSNVGKSSMINKLCNRRHLARTSSTPGKTQTLNFYQINKAYYIVDLPGYGYASVSKTLRAGWGPMMENYLRNRPQLRGVIQLVDIRHPPSKDDIAMYEWLTHFQIATAVIATKSDKISRGQHGKHVKVIRQTLNVPKEVPILTFSSETGEGKEDVLDLLGYLWGTEILEAHL</sequence>